<reference evidence="2 3" key="1">
    <citation type="journal article" date="2015" name="Infect. Genet. Evol.">
        <title>Genomic sequences of six botulinum neurotoxin-producing strains representing three clostridial species illustrate the mobility and diversity of botulinum neurotoxin genes.</title>
        <authorList>
            <person name="Smith T.J."/>
            <person name="Hill K.K."/>
            <person name="Xie G."/>
            <person name="Foley B.T."/>
            <person name="Williamson C.H."/>
            <person name="Foster J.T."/>
            <person name="Johnson S.L."/>
            <person name="Chertkov O."/>
            <person name="Teshima H."/>
            <person name="Gibbons H.S."/>
            <person name="Johnsky L.A."/>
            <person name="Karavis M.A."/>
            <person name="Smith L.A."/>
        </authorList>
    </citation>
    <scope>NUCLEOTIDE SEQUENCE [LARGE SCALE GENOMIC DNA]</scope>
    <source>
        <strain evidence="2 3">CDC 2741</strain>
    </source>
</reference>
<evidence type="ECO:0000313" key="3">
    <source>
        <dbReference type="Proteomes" id="UP000031366"/>
    </source>
</evidence>
<dbReference type="OrthoDB" id="2037534at2"/>
<evidence type="ECO:0000313" key="2">
    <source>
        <dbReference type="EMBL" id="KIE48376.1"/>
    </source>
</evidence>
<evidence type="ECO:0000256" key="1">
    <source>
        <dbReference type="SAM" id="MobiDB-lite"/>
    </source>
</evidence>
<dbReference type="Pfam" id="PF19498">
    <property type="entry name" value="DUF6033"/>
    <property type="match status" value="1"/>
</dbReference>
<dbReference type="EMBL" id="AYSO01000010">
    <property type="protein sequence ID" value="KIE48376.1"/>
    <property type="molecule type" value="Genomic_DNA"/>
</dbReference>
<keyword evidence="3" id="KW-1185">Reference proteome</keyword>
<dbReference type="InterPro" id="IPR046097">
    <property type="entry name" value="DUF6033"/>
</dbReference>
<feature type="region of interest" description="Disordered" evidence="1">
    <location>
        <begin position="147"/>
        <end position="169"/>
    </location>
</feature>
<gene>
    <name evidence="2" type="ORF">U732_4094</name>
</gene>
<organism evidence="2 3">
    <name type="scientific">Clostridium argentinense CDC 2741</name>
    <dbReference type="NCBI Taxonomy" id="1418104"/>
    <lineage>
        <taxon>Bacteria</taxon>
        <taxon>Bacillati</taxon>
        <taxon>Bacillota</taxon>
        <taxon>Clostridia</taxon>
        <taxon>Eubacteriales</taxon>
        <taxon>Clostridiaceae</taxon>
        <taxon>Clostridium</taxon>
    </lineage>
</organism>
<accession>A0A0C1RDB4</accession>
<dbReference type="AlphaFoldDB" id="A0A0C1RDB4"/>
<sequence length="226" mass="25757">MSLSALNNWNYEVFNTLQNQSLQQNIAMRENNNYSNFDDIMLRTESSSIDQILMKKYGLAVAIQSVPKNEEEMERLIRNGILSDITIAPNIIEKMKTDSKVKTNVEKSIELYLNREIPSLKSLESLGVTVVASGVIIHEDGTTTVWSASETSQEEKEKGKKIQEEKQKEREAERLRLEEAYKGKYSTNILLQSMVFVDTPINFSLDESFVNSLAALELKVRKSILE</sequence>
<dbReference type="RefSeq" id="WP_039629884.1">
    <property type="nucleotide sequence ID" value="NZ_AYSO01000010.1"/>
</dbReference>
<dbReference type="Proteomes" id="UP000031366">
    <property type="component" value="Unassembled WGS sequence"/>
</dbReference>
<protein>
    <submittedName>
        <fullName evidence="2">Uncharacterized protein</fullName>
    </submittedName>
</protein>
<name>A0A0C1RDB4_9CLOT</name>
<comment type="caution">
    <text evidence="2">The sequence shown here is derived from an EMBL/GenBank/DDBJ whole genome shotgun (WGS) entry which is preliminary data.</text>
</comment>
<feature type="compositionally biased region" description="Basic and acidic residues" evidence="1">
    <location>
        <begin position="153"/>
        <end position="169"/>
    </location>
</feature>
<proteinExistence type="predicted"/>